<feature type="chain" id="PRO_5002123495" evidence="1">
    <location>
        <begin position="22"/>
        <end position="76"/>
    </location>
</feature>
<name>A0A0B6Y8Y8_9EUPU</name>
<protein>
    <submittedName>
        <fullName evidence="2">Uncharacterized protein</fullName>
    </submittedName>
</protein>
<feature type="non-terminal residue" evidence="2">
    <location>
        <position position="76"/>
    </location>
</feature>
<evidence type="ECO:0000313" key="2">
    <source>
        <dbReference type="EMBL" id="CEK52588.1"/>
    </source>
</evidence>
<keyword evidence="1" id="KW-0732">Signal</keyword>
<proteinExistence type="predicted"/>
<reference evidence="2" key="1">
    <citation type="submission" date="2014-12" db="EMBL/GenBank/DDBJ databases">
        <title>Insight into the proteome of Arion vulgaris.</title>
        <authorList>
            <person name="Aradska J."/>
            <person name="Bulat T."/>
            <person name="Smidak R."/>
            <person name="Sarate P."/>
            <person name="Gangsoo J."/>
            <person name="Sialana F."/>
            <person name="Bilban M."/>
            <person name="Lubec G."/>
        </authorList>
    </citation>
    <scope>NUCLEOTIDE SEQUENCE</scope>
    <source>
        <tissue evidence="2">Skin</tissue>
    </source>
</reference>
<gene>
    <name evidence="2" type="primary">ORF17321</name>
</gene>
<sequence length="76" mass="8236">MMSRILYLLMLVSGLEKISEGNVRLVCPAPINPKSDNEGGSCDLDDDSASKDVTILQAGLFTVTFEETNFQPSSPE</sequence>
<organism evidence="2">
    <name type="scientific">Arion vulgaris</name>
    <dbReference type="NCBI Taxonomy" id="1028688"/>
    <lineage>
        <taxon>Eukaryota</taxon>
        <taxon>Metazoa</taxon>
        <taxon>Spiralia</taxon>
        <taxon>Lophotrochozoa</taxon>
        <taxon>Mollusca</taxon>
        <taxon>Gastropoda</taxon>
        <taxon>Heterobranchia</taxon>
        <taxon>Euthyneura</taxon>
        <taxon>Panpulmonata</taxon>
        <taxon>Eupulmonata</taxon>
        <taxon>Stylommatophora</taxon>
        <taxon>Helicina</taxon>
        <taxon>Arionoidea</taxon>
        <taxon>Arionidae</taxon>
        <taxon>Arion</taxon>
    </lineage>
</organism>
<dbReference type="EMBL" id="HACG01005723">
    <property type="protein sequence ID" value="CEK52588.1"/>
    <property type="molecule type" value="Transcribed_RNA"/>
</dbReference>
<evidence type="ECO:0000256" key="1">
    <source>
        <dbReference type="SAM" id="SignalP"/>
    </source>
</evidence>
<feature type="signal peptide" evidence="1">
    <location>
        <begin position="1"/>
        <end position="21"/>
    </location>
</feature>
<dbReference type="AlphaFoldDB" id="A0A0B6Y8Y8"/>
<accession>A0A0B6Y8Y8</accession>